<feature type="compositionally biased region" description="Basic residues" evidence="1">
    <location>
        <begin position="817"/>
        <end position="826"/>
    </location>
</feature>
<dbReference type="Proteomes" id="UP001472866">
    <property type="component" value="Chromosome 15"/>
</dbReference>
<dbReference type="CDD" id="cd00038">
    <property type="entry name" value="CAP_ED"/>
    <property type="match status" value="3"/>
</dbReference>
<feature type="domain" description="Cyclic nucleotide-binding" evidence="2">
    <location>
        <begin position="378"/>
        <end position="423"/>
    </location>
</feature>
<gene>
    <name evidence="3" type="ORF">HKI87_15g80790</name>
</gene>
<dbReference type="Pfam" id="PF00027">
    <property type="entry name" value="cNMP_binding"/>
    <property type="match status" value="1"/>
</dbReference>
<dbReference type="PROSITE" id="PS00888">
    <property type="entry name" value="CNMP_BINDING_1"/>
    <property type="match status" value="1"/>
</dbReference>
<feature type="compositionally biased region" description="Polar residues" evidence="1">
    <location>
        <begin position="844"/>
        <end position="855"/>
    </location>
</feature>
<evidence type="ECO:0000259" key="2">
    <source>
        <dbReference type="PROSITE" id="PS50042"/>
    </source>
</evidence>
<dbReference type="PRINTS" id="PR00103">
    <property type="entry name" value="CAMPKINASE"/>
</dbReference>
<dbReference type="InterPro" id="IPR000595">
    <property type="entry name" value="cNMP-bd_dom"/>
</dbReference>
<feature type="compositionally biased region" description="Low complexity" evidence="1">
    <location>
        <begin position="764"/>
        <end position="784"/>
    </location>
</feature>
<dbReference type="GO" id="GO:0016301">
    <property type="term" value="F:kinase activity"/>
    <property type="evidence" value="ECO:0007669"/>
    <property type="project" value="UniProtKB-KW"/>
</dbReference>
<dbReference type="SMART" id="SM00100">
    <property type="entry name" value="cNMP"/>
    <property type="match status" value="2"/>
</dbReference>
<feature type="region of interest" description="Disordered" evidence="1">
    <location>
        <begin position="753"/>
        <end position="867"/>
    </location>
</feature>
<feature type="compositionally biased region" description="Low complexity" evidence="1">
    <location>
        <begin position="346"/>
        <end position="364"/>
    </location>
</feature>
<dbReference type="Gene3D" id="2.60.120.10">
    <property type="entry name" value="Jelly Rolls"/>
    <property type="match status" value="4"/>
</dbReference>
<evidence type="ECO:0000256" key="1">
    <source>
        <dbReference type="SAM" id="MobiDB-lite"/>
    </source>
</evidence>
<feature type="domain" description="Cyclic nucleotide-binding" evidence="2">
    <location>
        <begin position="465"/>
        <end position="605"/>
    </location>
</feature>
<dbReference type="InterPro" id="IPR018490">
    <property type="entry name" value="cNMP-bd_dom_sf"/>
</dbReference>
<feature type="region of interest" description="Disordered" evidence="1">
    <location>
        <begin position="324"/>
        <end position="368"/>
    </location>
</feature>
<keyword evidence="3" id="KW-0808">Transferase</keyword>
<feature type="domain" description="Cyclic nucleotide-binding" evidence="2">
    <location>
        <begin position="608"/>
        <end position="697"/>
    </location>
</feature>
<reference evidence="3 4" key="1">
    <citation type="submission" date="2024-03" db="EMBL/GenBank/DDBJ databases">
        <title>Complete genome sequence of the green alga Chloropicon roscoffensis RCC1871.</title>
        <authorList>
            <person name="Lemieux C."/>
            <person name="Pombert J.-F."/>
            <person name="Otis C."/>
            <person name="Turmel M."/>
        </authorList>
    </citation>
    <scope>NUCLEOTIDE SEQUENCE [LARGE SCALE GENOMIC DNA]</scope>
    <source>
        <strain evidence="3 4">RCC1871</strain>
    </source>
</reference>
<evidence type="ECO:0000313" key="3">
    <source>
        <dbReference type="EMBL" id="WZN66512.1"/>
    </source>
</evidence>
<dbReference type="AlphaFoldDB" id="A0AAX4PKR4"/>
<sequence length="982" mass="108943">MDNFPTRNSLSHLEGTFLGSRGSFSRGGSFSKGPGPGTSKAHGPFASKSLVNRRVSAVNMNNINQRQRQSLALGTLQETGFTSAKDTEEALKQLKKVRLFQQLPLHTCNYLLEHADRKMVDREEVLFREEDEGENFFCILSGELAVYQRNPLEVIRTESNYDKLGNNFERLYGKIVNVMEEGHCFGELALADLNNQRQATVIGLAEETTLLVINKKVYNSVLKRSLNIQHLAENYFAILTAPESKRSAKDIQALVQVTKRHTFFQQLPVEAVEQLCHMLKLKKFTESGIIFQQGEEIHGKSCCYIVLKGSVSVHSWEGAKTKKSEKTLDTKKLEKKERRSSLLRPGESGQSGSYSVSPSMSSGSQTPNIEDVYGPCQTSLHAGDFFGESALLSLDKRQETAICREQTYLMTLTRDQCKNVIGKLGASMSLFIQPEKMTRLLYKSSEDRTEEDLKELVGMMETFKFFSTLQRKQQLEVVKVTKCLKLGADEIVVQQGDPGDAFYIIISGSVGIHQISNEELQRHREAGEARRERLTVEQYYGSCIRVLSIGASFGETALLKGEPRNATVISVEPTELMVLEKEDYDRIIKAVEAEKLKENLEFLSKVSLVGNLPIVELTKLSYFLQVVDIPINVSVLTVDSTSEGLFIIAKGSFKVVAPDPERPGHNIDVALRGVGEIFGLSAVSHIPEAFTIRSTSMSKVYYLPNNDIPGALSPEVQGKFKALHASQIKWQKSRIDNIIQVRQTSAAQFSILRPGKKLRKGQRPPAVEAKTAAKAAAKEPLSPAMPTMRRLTGRGPGVLQGLSPHAASARSPAGTGGKKKKGRRGSRKGDAPARQQFSVRDKINSQAGPASTASPQGGKVLDPASYTPQNRWKLGAKTKIQSSFAIMRAKKADEGEQKKMPKWHSTSLPFHRRRMEIDVDLGAKSVTGRSNGSVRLICSTSAEDDAKFTSQQRDPYIKQRQLLDYTRDLVRRARVTETAIAV</sequence>
<protein>
    <submittedName>
        <fullName evidence="3">cAMP-dependent protein kinase</fullName>
    </submittedName>
</protein>
<accession>A0AAX4PKR4</accession>
<dbReference type="PANTHER" id="PTHR23011:SF28">
    <property type="entry name" value="CYCLIC NUCLEOTIDE-BINDING DOMAIN CONTAINING PROTEIN"/>
    <property type="match status" value="1"/>
</dbReference>
<dbReference type="PROSITE" id="PS50042">
    <property type="entry name" value="CNMP_BINDING_3"/>
    <property type="match status" value="4"/>
</dbReference>
<keyword evidence="4" id="KW-1185">Reference proteome</keyword>
<feature type="region of interest" description="Disordered" evidence="1">
    <location>
        <begin position="24"/>
        <end position="46"/>
    </location>
</feature>
<feature type="compositionally biased region" description="Low complexity" evidence="1">
    <location>
        <begin position="24"/>
        <end position="40"/>
    </location>
</feature>
<dbReference type="InterPro" id="IPR014710">
    <property type="entry name" value="RmlC-like_jellyroll"/>
</dbReference>
<dbReference type="SUPFAM" id="SSF51206">
    <property type="entry name" value="cAMP-binding domain-like"/>
    <property type="match status" value="4"/>
</dbReference>
<feature type="compositionally biased region" description="Basic and acidic residues" evidence="1">
    <location>
        <begin position="324"/>
        <end position="340"/>
    </location>
</feature>
<dbReference type="EMBL" id="CP151515">
    <property type="protein sequence ID" value="WZN66512.1"/>
    <property type="molecule type" value="Genomic_DNA"/>
</dbReference>
<dbReference type="InterPro" id="IPR018488">
    <property type="entry name" value="cNMP-bd_CS"/>
</dbReference>
<feature type="domain" description="Cyclic nucleotide-binding" evidence="2">
    <location>
        <begin position="99"/>
        <end position="222"/>
    </location>
</feature>
<keyword evidence="3" id="KW-0418">Kinase</keyword>
<organism evidence="3 4">
    <name type="scientific">Chloropicon roscoffensis</name>
    <dbReference type="NCBI Taxonomy" id="1461544"/>
    <lineage>
        <taxon>Eukaryota</taxon>
        <taxon>Viridiplantae</taxon>
        <taxon>Chlorophyta</taxon>
        <taxon>Chloropicophyceae</taxon>
        <taxon>Chloropicales</taxon>
        <taxon>Chloropicaceae</taxon>
        <taxon>Chloropicon</taxon>
    </lineage>
</organism>
<evidence type="ECO:0000313" key="4">
    <source>
        <dbReference type="Proteomes" id="UP001472866"/>
    </source>
</evidence>
<dbReference type="PANTHER" id="PTHR23011">
    <property type="entry name" value="CYCLIC NUCLEOTIDE-BINDING DOMAIN CONTAINING PROTEIN"/>
    <property type="match status" value="1"/>
</dbReference>
<name>A0AAX4PKR4_9CHLO</name>
<proteinExistence type="predicted"/>